<proteinExistence type="predicted"/>
<organism evidence="1">
    <name type="scientific">Thermosporothrix sp. COM3</name>
    <dbReference type="NCBI Taxonomy" id="2490863"/>
    <lineage>
        <taxon>Bacteria</taxon>
        <taxon>Bacillati</taxon>
        <taxon>Chloroflexota</taxon>
        <taxon>Ktedonobacteria</taxon>
        <taxon>Ktedonobacterales</taxon>
        <taxon>Thermosporotrichaceae</taxon>
        <taxon>Thermosporothrix</taxon>
    </lineage>
</organism>
<sequence>MSNATTPDREPIEMLEDQKLFEFIDRHLFGFSFWCTGPCDYWFQRGYLDIYKCRVCGTQVLSDGFHRLPAQHIRRVPSYRSEQIIEAMKGQAKAVQRQFILALRVAAGESTATCHSTTTVLAHVLFNMTPRSTAIAALQALRIIDARGKIIEQSTDKDTLEQKAMDDV</sequence>
<name>A0A455SVW3_9CHLR</name>
<protein>
    <submittedName>
        <fullName evidence="1">Uncharacterized protein</fullName>
    </submittedName>
</protein>
<accession>A0A455SVW3</accession>
<evidence type="ECO:0000313" key="1">
    <source>
        <dbReference type="EMBL" id="BBH91716.1"/>
    </source>
</evidence>
<dbReference type="EMBL" id="AP019376">
    <property type="protein sequence ID" value="BBH91716.1"/>
    <property type="molecule type" value="Genomic_DNA"/>
</dbReference>
<reference evidence="1" key="1">
    <citation type="submission" date="2018-12" db="EMBL/GenBank/DDBJ databases">
        <title>Novel natural products biosynthetic potential of the class Ktedonobacteria.</title>
        <authorList>
            <person name="Zheng Y."/>
            <person name="Saitou A."/>
            <person name="Wang C.M."/>
            <person name="Toyoda A."/>
            <person name="Minakuchi Y."/>
            <person name="Sekiguchi Y."/>
            <person name="Ueda K."/>
            <person name="Takano H."/>
            <person name="Sakai Y."/>
            <person name="Yokota A."/>
            <person name="Yabe S."/>
        </authorList>
    </citation>
    <scope>NUCLEOTIDE SEQUENCE</scope>
    <source>
        <strain evidence="1">COM3</strain>
    </source>
</reference>
<dbReference type="AlphaFoldDB" id="A0A455SVW3"/>
<gene>
    <name evidence="1" type="ORF">KTC_64670</name>
</gene>